<evidence type="ECO:0000313" key="2">
    <source>
        <dbReference type="Proteomes" id="UP000054321"/>
    </source>
</evidence>
<dbReference type="AlphaFoldDB" id="A0A0C3CY80"/>
<evidence type="ECO:0000313" key="1">
    <source>
        <dbReference type="EMBL" id="KIM94592.1"/>
    </source>
</evidence>
<reference evidence="2" key="2">
    <citation type="submission" date="2015-01" db="EMBL/GenBank/DDBJ databases">
        <title>Evolutionary Origins and Diversification of the Mycorrhizal Mutualists.</title>
        <authorList>
            <consortium name="DOE Joint Genome Institute"/>
            <consortium name="Mycorrhizal Genomics Consortium"/>
            <person name="Kohler A."/>
            <person name="Kuo A."/>
            <person name="Nagy L.G."/>
            <person name="Floudas D."/>
            <person name="Copeland A."/>
            <person name="Barry K.W."/>
            <person name="Cichocki N."/>
            <person name="Veneault-Fourrey C."/>
            <person name="LaButti K."/>
            <person name="Lindquist E.A."/>
            <person name="Lipzen A."/>
            <person name="Lundell T."/>
            <person name="Morin E."/>
            <person name="Murat C."/>
            <person name="Riley R."/>
            <person name="Ohm R."/>
            <person name="Sun H."/>
            <person name="Tunlid A."/>
            <person name="Henrissat B."/>
            <person name="Grigoriev I.V."/>
            <person name="Hibbett D.S."/>
            <person name="Martin F."/>
        </authorList>
    </citation>
    <scope>NUCLEOTIDE SEQUENCE [LARGE SCALE GENOMIC DNA]</scope>
    <source>
        <strain evidence="2">Zn</strain>
    </source>
</reference>
<keyword evidence="2" id="KW-1185">Reference proteome</keyword>
<dbReference type="InParanoid" id="A0A0C3CY80"/>
<gene>
    <name evidence="1" type="ORF">OIDMADRAFT_21352</name>
</gene>
<dbReference type="STRING" id="913774.A0A0C3CY80"/>
<dbReference type="OrthoDB" id="4424523at2759"/>
<sequence length="108" mass="12309">MESAFDFYNGRDILEKFALTVLEDQSAFDRASTDTIRRHFQQWSLTAYPAEQQHQDGACIGRSPRYHYAIQVDLEALNSVVHDAPAPPANDTTMKGWVKLIDKSWHLG</sequence>
<feature type="non-terminal residue" evidence="1">
    <location>
        <position position="108"/>
    </location>
</feature>
<protein>
    <submittedName>
        <fullName evidence="1">Uncharacterized protein</fullName>
    </submittedName>
</protein>
<reference evidence="1 2" key="1">
    <citation type="submission" date="2014-04" db="EMBL/GenBank/DDBJ databases">
        <authorList>
            <consortium name="DOE Joint Genome Institute"/>
            <person name="Kuo A."/>
            <person name="Martino E."/>
            <person name="Perotto S."/>
            <person name="Kohler A."/>
            <person name="Nagy L.G."/>
            <person name="Floudas D."/>
            <person name="Copeland A."/>
            <person name="Barry K.W."/>
            <person name="Cichocki N."/>
            <person name="Veneault-Fourrey C."/>
            <person name="LaButti K."/>
            <person name="Lindquist E.A."/>
            <person name="Lipzen A."/>
            <person name="Lundell T."/>
            <person name="Morin E."/>
            <person name="Murat C."/>
            <person name="Sun H."/>
            <person name="Tunlid A."/>
            <person name="Henrissat B."/>
            <person name="Grigoriev I.V."/>
            <person name="Hibbett D.S."/>
            <person name="Martin F."/>
            <person name="Nordberg H.P."/>
            <person name="Cantor M.N."/>
            <person name="Hua S.X."/>
        </authorList>
    </citation>
    <scope>NUCLEOTIDE SEQUENCE [LARGE SCALE GENOMIC DNA]</scope>
    <source>
        <strain evidence="1 2">Zn</strain>
    </source>
</reference>
<dbReference type="HOGENOM" id="CLU_2203285_0_0_1"/>
<organism evidence="1 2">
    <name type="scientific">Oidiodendron maius (strain Zn)</name>
    <dbReference type="NCBI Taxonomy" id="913774"/>
    <lineage>
        <taxon>Eukaryota</taxon>
        <taxon>Fungi</taxon>
        <taxon>Dikarya</taxon>
        <taxon>Ascomycota</taxon>
        <taxon>Pezizomycotina</taxon>
        <taxon>Leotiomycetes</taxon>
        <taxon>Leotiomycetes incertae sedis</taxon>
        <taxon>Myxotrichaceae</taxon>
        <taxon>Oidiodendron</taxon>
    </lineage>
</organism>
<dbReference type="EMBL" id="KN832889">
    <property type="protein sequence ID" value="KIM94592.1"/>
    <property type="molecule type" value="Genomic_DNA"/>
</dbReference>
<name>A0A0C3CY80_OIDMZ</name>
<proteinExistence type="predicted"/>
<dbReference type="Proteomes" id="UP000054321">
    <property type="component" value="Unassembled WGS sequence"/>
</dbReference>
<accession>A0A0C3CY80</accession>